<keyword evidence="1" id="KW-1133">Transmembrane helix</keyword>
<gene>
    <name evidence="2" type="ORF">TRM7557_00262</name>
</gene>
<protein>
    <submittedName>
        <fullName evidence="2">Uncharacterized protein</fullName>
    </submittedName>
</protein>
<dbReference type="Proteomes" id="UP000052022">
    <property type="component" value="Unassembled WGS sequence"/>
</dbReference>
<feature type="transmembrane region" description="Helical" evidence="1">
    <location>
        <begin position="44"/>
        <end position="68"/>
    </location>
</feature>
<keyword evidence="1" id="KW-0812">Transmembrane</keyword>
<proteinExistence type="predicted"/>
<organism evidence="2 3">
    <name type="scientific">Tritonibacter multivorans</name>
    <dbReference type="NCBI Taxonomy" id="928856"/>
    <lineage>
        <taxon>Bacteria</taxon>
        <taxon>Pseudomonadati</taxon>
        <taxon>Pseudomonadota</taxon>
        <taxon>Alphaproteobacteria</taxon>
        <taxon>Rhodobacterales</taxon>
        <taxon>Paracoccaceae</taxon>
        <taxon>Tritonibacter</taxon>
    </lineage>
</organism>
<dbReference type="STRING" id="928856.SAMN04488049_10999"/>
<keyword evidence="3" id="KW-1185">Reference proteome</keyword>
<feature type="transmembrane region" description="Helical" evidence="1">
    <location>
        <begin position="12"/>
        <end position="32"/>
    </location>
</feature>
<dbReference type="OrthoDB" id="8115457at2"/>
<dbReference type="EMBL" id="CYSD01000012">
    <property type="protein sequence ID" value="CUH75191.1"/>
    <property type="molecule type" value="Genomic_DNA"/>
</dbReference>
<evidence type="ECO:0000256" key="1">
    <source>
        <dbReference type="SAM" id="Phobius"/>
    </source>
</evidence>
<dbReference type="AlphaFoldDB" id="A0A0P1G0U9"/>
<evidence type="ECO:0000313" key="2">
    <source>
        <dbReference type="EMBL" id="CUH75191.1"/>
    </source>
</evidence>
<evidence type="ECO:0000313" key="3">
    <source>
        <dbReference type="Proteomes" id="UP000052022"/>
    </source>
</evidence>
<accession>A0A0P1G0U9</accession>
<dbReference type="RefSeq" id="WP_058288418.1">
    <property type="nucleotide sequence ID" value="NZ_CYSD01000012.1"/>
</dbReference>
<keyword evidence="1" id="KW-0472">Membrane</keyword>
<sequence>MPDLIKLYIRSALWGLVLAAIFVGMLMWFNVMNLWSLISGSNEGVIALLALWIANAIVFGAVQFAWAIMDMAEDDDDEPRGGTKVGPQMQRDLVAIPVRSDGKSGQARQLRRR</sequence>
<reference evidence="2 3" key="1">
    <citation type="submission" date="2015-09" db="EMBL/GenBank/DDBJ databases">
        <authorList>
            <consortium name="Swine Surveillance"/>
        </authorList>
    </citation>
    <scope>NUCLEOTIDE SEQUENCE [LARGE SCALE GENOMIC DNA]</scope>
    <source>
        <strain evidence="2 3">CECT 7557</strain>
    </source>
</reference>
<name>A0A0P1G0U9_9RHOB</name>